<sequence>MTSPIATQHPSTKPAPPPHRPQNVTPARRDPQPSILSPPEHSHDQGAEAGRISIRLHTRAVSTQPLCSVLGEVVEGRPGAYIGSASTQRRKLERIPSIRTQAQENSSSNLVVGDASIRSP</sequence>
<evidence type="ECO:0000313" key="3">
    <source>
        <dbReference type="Proteomes" id="UP000275078"/>
    </source>
</evidence>
<dbReference type="AlphaFoldDB" id="A0A3N4HYA2"/>
<feature type="compositionally biased region" description="Polar residues" evidence="1">
    <location>
        <begin position="1"/>
        <end position="11"/>
    </location>
</feature>
<protein>
    <submittedName>
        <fullName evidence="2">Uncharacterized protein</fullName>
    </submittedName>
</protein>
<keyword evidence="3" id="KW-1185">Reference proteome</keyword>
<dbReference type="Proteomes" id="UP000275078">
    <property type="component" value="Unassembled WGS sequence"/>
</dbReference>
<accession>A0A3N4HYA2</accession>
<proteinExistence type="predicted"/>
<feature type="region of interest" description="Disordered" evidence="1">
    <location>
        <begin position="85"/>
        <end position="120"/>
    </location>
</feature>
<feature type="compositionally biased region" description="Polar residues" evidence="1">
    <location>
        <begin position="98"/>
        <end position="110"/>
    </location>
</feature>
<reference evidence="2 3" key="1">
    <citation type="journal article" date="2018" name="Nat. Ecol. Evol.">
        <title>Pezizomycetes genomes reveal the molecular basis of ectomycorrhizal truffle lifestyle.</title>
        <authorList>
            <person name="Murat C."/>
            <person name="Payen T."/>
            <person name="Noel B."/>
            <person name="Kuo A."/>
            <person name="Morin E."/>
            <person name="Chen J."/>
            <person name="Kohler A."/>
            <person name="Krizsan K."/>
            <person name="Balestrini R."/>
            <person name="Da Silva C."/>
            <person name="Montanini B."/>
            <person name="Hainaut M."/>
            <person name="Levati E."/>
            <person name="Barry K.W."/>
            <person name="Belfiori B."/>
            <person name="Cichocki N."/>
            <person name="Clum A."/>
            <person name="Dockter R.B."/>
            <person name="Fauchery L."/>
            <person name="Guy J."/>
            <person name="Iotti M."/>
            <person name="Le Tacon F."/>
            <person name="Lindquist E.A."/>
            <person name="Lipzen A."/>
            <person name="Malagnac F."/>
            <person name="Mello A."/>
            <person name="Molinier V."/>
            <person name="Miyauchi S."/>
            <person name="Poulain J."/>
            <person name="Riccioni C."/>
            <person name="Rubini A."/>
            <person name="Sitrit Y."/>
            <person name="Splivallo R."/>
            <person name="Traeger S."/>
            <person name="Wang M."/>
            <person name="Zifcakova L."/>
            <person name="Wipf D."/>
            <person name="Zambonelli A."/>
            <person name="Paolocci F."/>
            <person name="Nowrousian M."/>
            <person name="Ottonello S."/>
            <person name="Baldrian P."/>
            <person name="Spatafora J.W."/>
            <person name="Henrissat B."/>
            <person name="Nagy L.G."/>
            <person name="Aury J.M."/>
            <person name="Wincker P."/>
            <person name="Grigoriev I.V."/>
            <person name="Bonfante P."/>
            <person name="Martin F.M."/>
        </authorList>
    </citation>
    <scope>NUCLEOTIDE SEQUENCE [LARGE SCALE GENOMIC DNA]</scope>
    <source>
        <strain evidence="2 3">RN42</strain>
    </source>
</reference>
<name>A0A3N4HYA2_ASCIM</name>
<organism evidence="2 3">
    <name type="scientific">Ascobolus immersus RN42</name>
    <dbReference type="NCBI Taxonomy" id="1160509"/>
    <lineage>
        <taxon>Eukaryota</taxon>
        <taxon>Fungi</taxon>
        <taxon>Dikarya</taxon>
        <taxon>Ascomycota</taxon>
        <taxon>Pezizomycotina</taxon>
        <taxon>Pezizomycetes</taxon>
        <taxon>Pezizales</taxon>
        <taxon>Ascobolaceae</taxon>
        <taxon>Ascobolus</taxon>
    </lineage>
</organism>
<evidence type="ECO:0000256" key="1">
    <source>
        <dbReference type="SAM" id="MobiDB-lite"/>
    </source>
</evidence>
<gene>
    <name evidence="2" type="ORF">BJ508DRAFT_416318</name>
</gene>
<dbReference type="EMBL" id="ML119706">
    <property type="protein sequence ID" value="RPA78833.1"/>
    <property type="molecule type" value="Genomic_DNA"/>
</dbReference>
<evidence type="ECO:0000313" key="2">
    <source>
        <dbReference type="EMBL" id="RPA78833.1"/>
    </source>
</evidence>
<feature type="region of interest" description="Disordered" evidence="1">
    <location>
        <begin position="1"/>
        <end position="50"/>
    </location>
</feature>